<keyword evidence="1" id="KW-0472">Membrane</keyword>
<sequence>MSYRRREWALRNEHRINAVSGVLVVAAALAVAAFILLNLNR</sequence>
<evidence type="ECO:0000256" key="1">
    <source>
        <dbReference type="SAM" id="Phobius"/>
    </source>
</evidence>
<evidence type="ECO:0000313" key="3">
    <source>
        <dbReference type="Proteomes" id="UP001500432"/>
    </source>
</evidence>
<accession>A0ABP5NG49</accession>
<evidence type="ECO:0000313" key="2">
    <source>
        <dbReference type="EMBL" id="GAA2198619.1"/>
    </source>
</evidence>
<keyword evidence="3" id="KW-1185">Reference proteome</keyword>
<protein>
    <submittedName>
        <fullName evidence="2">Uncharacterized protein</fullName>
    </submittedName>
</protein>
<reference evidence="3" key="1">
    <citation type="journal article" date="2019" name="Int. J. Syst. Evol. Microbiol.">
        <title>The Global Catalogue of Microorganisms (GCM) 10K type strain sequencing project: providing services to taxonomists for standard genome sequencing and annotation.</title>
        <authorList>
            <consortium name="The Broad Institute Genomics Platform"/>
            <consortium name="The Broad Institute Genome Sequencing Center for Infectious Disease"/>
            <person name="Wu L."/>
            <person name="Ma J."/>
        </authorList>
    </citation>
    <scope>NUCLEOTIDE SEQUENCE [LARGE SCALE GENOMIC DNA]</scope>
    <source>
        <strain evidence="3">JCM 16034</strain>
    </source>
</reference>
<dbReference type="Proteomes" id="UP001500432">
    <property type="component" value="Unassembled WGS sequence"/>
</dbReference>
<feature type="transmembrane region" description="Helical" evidence="1">
    <location>
        <begin position="21"/>
        <end position="39"/>
    </location>
</feature>
<keyword evidence="1" id="KW-0812">Transmembrane</keyword>
<comment type="caution">
    <text evidence="2">The sequence shown here is derived from an EMBL/GenBank/DDBJ whole genome shotgun (WGS) entry which is preliminary data.</text>
</comment>
<dbReference type="EMBL" id="BAAAQW010000003">
    <property type="protein sequence ID" value="GAA2198619.1"/>
    <property type="molecule type" value="Genomic_DNA"/>
</dbReference>
<dbReference type="RefSeq" id="WP_255405261.1">
    <property type="nucleotide sequence ID" value="NZ_BAAAQW010000003.1"/>
</dbReference>
<name>A0ABP5NG49_9MICC</name>
<keyword evidence="1" id="KW-1133">Transmembrane helix</keyword>
<organism evidence="2 3">
    <name type="scientific">Sinomonas flava</name>
    <dbReference type="NCBI Taxonomy" id="496857"/>
    <lineage>
        <taxon>Bacteria</taxon>
        <taxon>Bacillati</taxon>
        <taxon>Actinomycetota</taxon>
        <taxon>Actinomycetes</taxon>
        <taxon>Micrococcales</taxon>
        <taxon>Micrococcaceae</taxon>
        <taxon>Sinomonas</taxon>
    </lineage>
</organism>
<proteinExistence type="predicted"/>
<gene>
    <name evidence="2" type="ORF">GCM10009849_12000</name>
</gene>